<evidence type="ECO:0000256" key="2">
    <source>
        <dbReference type="SAM" id="SignalP"/>
    </source>
</evidence>
<evidence type="ECO:0000256" key="1">
    <source>
        <dbReference type="SAM" id="MobiDB-lite"/>
    </source>
</evidence>
<feature type="signal peptide" evidence="2">
    <location>
        <begin position="1"/>
        <end position="19"/>
    </location>
</feature>
<accession>A0ABU1YUF7</accession>
<dbReference type="Proteomes" id="UP001180453">
    <property type="component" value="Unassembled WGS sequence"/>
</dbReference>
<reference evidence="3 4" key="1">
    <citation type="submission" date="2023-07" db="EMBL/GenBank/DDBJ databases">
        <title>Sorghum-associated microbial communities from plants grown in Nebraska, USA.</title>
        <authorList>
            <person name="Schachtman D."/>
        </authorList>
    </citation>
    <scope>NUCLEOTIDE SEQUENCE [LARGE SCALE GENOMIC DNA]</scope>
    <source>
        <strain evidence="3 4">BE314</strain>
    </source>
</reference>
<feature type="region of interest" description="Disordered" evidence="1">
    <location>
        <begin position="97"/>
        <end position="118"/>
    </location>
</feature>
<dbReference type="RefSeq" id="WP_310271757.1">
    <property type="nucleotide sequence ID" value="NZ_JAVDXU010000005.1"/>
</dbReference>
<proteinExistence type="predicted"/>
<protein>
    <recommendedName>
        <fullName evidence="5">Secreted protein</fullName>
    </recommendedName>
</protein>
<keyword evidence="4" id="KW-1185">Reference proteome</keyword>
<evidence type="ECO:0000313" key="4">
    <source>
        <dbReference type="Proteomes" id="UP001180453"/>
    </source>
</evidence>
<dbReference type="EMBL" id="JAVDXU010000005">
    <property type="protein sequence ID" value="MDR7272502.1"/>
    <property type="molecule type" value="Genomic_DNA"/>
</dbReference>
<name>A0ABU1YUF7_ROSSA</name>
<keyword evidence="2" id="KW-0732">Signal</keyword>
<feature type="chain" id="PRO_5047139930" description="Secreted protein" evidence="2">
    <location>
        <begin position="20"/>
        <end position="118"/>
    </location>
</feature>
<gene>
    <name evidence="3" type="ORF">J2X20_005185</name>
</gene>
<comment type="caution">
    <text evidence="3">The sequence shown here is derived from an EMBL/GenBank/DDBJ whole genome shotgun (WGS) entry which is preliminary data.</text>
</comment>
<organism evidence="3 4">
    <name type="scientific">Roseateles saccharophilus</name>
    <name type="common">Pseudomonas saccharophila</name>
    <dbReference type="NCBI Taxonomy" id="304"/>
    <lineage>
        <taxon>Bacteria</taxon>
        <taxon>Pseudomonadati</taxon>
        <taxon>Pseudomonadota</taxon>
        <taxon>Betaproteobacteria</taxon>
        <taxon>Burkholderiales</taxon>
        <taxon>Sphaerotilaceae</taxon>
        <taxon>Roseateles</taxon>
    </lineage>
</organism>
<sequence length="118" mass="12154">MRTLAVVIASLVAALPALAADTPATHAQAVLRDGCAQAYASHIATYYAAGAVAPAFAGERAKGDNRYYNDAKPCDEAQYASYLEKADPATVTMAYPTAAGKAKPKKPSTSATATTKSK</sequence>
<evidence type="ECO:0008006" key="5">
    <source>
        <dbReference type="Google" id="ProtNLM"/>
    </source>
</evidence>
<evidence type="ECO:0000313" key="3">
    <source>
        <dbReference type="EMBL" id="MDR7272502.1"/>
    </source>
</evidence>